<organism evidence="2 3">
    <name type="scientific">Blyttiomyces helicus</name>
    <dbReference type="NCBI Taxonomy" id="388810"/>
    <lineage>
        <taxon>Eukaryota</taxon>
        <taxon>Fungi</taxon>
        <taxon>Fungi incertae sedis</taxon>
        <taxon>Chytridiomycota</taxon>
        <taxon>Chytridiomycota incertae sedis</taxon>
        <taxon>Chytridiomycetes</taxon>
        <taxon>Chytridiomycetes incertae sedis</taxon>
        <taxon>Blyttiomyces</taxon>
    </lineage>
</organism>
<dbReference type="AlphaFoldDB" id="A0A4P9W5I9"/>
<gene>
    <name evidence="2" type="ORF">BDK51DRAFT_36882</name>
</gene>
<sequence length="341" mass="36194">MFMRSIETALSCFSANGRVFLASNAECVNSQEVLRPQNRILTSKLVKRRSWATGARTPVLARESDRGPDTGFPLGLEDGGFPVSPVAKDVGYKTGTRVQDPCLLWRAFAFLPGGWNLSLCAGGAARYASASMFDCSTDASSISGDLQSEGPRSGAGRFFISFRFADWDPAPSRLLLAFAGSTSVACDPPLLYPLCVSTGLLPQHSGRCKLPSRAPVLSGSSQPNAQLPGPRPFAGTATVFQVCIGLNSTPSPPSSPRFLWKEVSACEVEVSGDLQGPRPMAPGAEARAGGQWESGTVWFPLVASNWSAVSRRGRKRDLGANVDPPPSSFFGIPNPRSSPDP</sequence>
<evidence type="ECO:0000313" key="2">
    <source>
        <dbReference type="EMBL" id="RKO87222.1"/>
    </source>
</evidence>
<reference evidence="3" key="1">
    <citation type="journal article" date="2018" name="Nat. Microbiol.">
        <title>Leveraging single-cell genomics to expand the fungal tree of life.</title>
        <authorList>
            <person name="Ahrendt S.R."/>
            <person name="Quandt C.A."/>
            <person name="Ciobanu D."/>
            <person name="Clum A."/>
            <person name="Salamov A."/>
            <person name="Andreopoulos B."/>
            <person name="Cheng J.F."/>
            <person name="Woyke T."/>
            <person name="Pelin A."/>
            <person name="Henrissat B."/>
            <person name="Reynolds N.K."/>
            <person name="Benny G.L."/>
            <person name="Smith M.E."/>
            <person name="James T.Y."/>
            <person name="Grigoriev I.V."/>
        </authorList>
    </citation>
    <scope>NUCLEOTIDE SEQUENCE [LARGE SCALE GENOMIC DNA]</scope>
</reference>
<evidence type="ECO:0000256" key="1">
    <source>
        <dbReference type="SAM" id="MobiDB-lite"/>
    </source>
</evidence>
<feature type="region of interest" description="Disordered" evidence="1">
    <location>
        <begin position="312"/>
        <end position="341"/>
    </location>
</feature>
<evidence type="ECO:0000313" key="3">
    <source>
        <dbReference type="Proteomes" id="UP000269721"/>
    </source>
</evidence>
<proteinExistence type="predicted"/>
<protein>
    <submittedName>
        <fullName evidence="2">Uncharacterized protein</fullName>
    </submittedName>
</protein>
<dbReference type="EMBL" id="KZ997586">
    <property type="protein sequence ID" value="RKO87222.1"/>
    <property type="molecule type" value="Genomic_DNA"/>
</dbReference>
<name>A0A4P9W5I9_9FUNG</name>
<dbReference type="Proteomes" id="UP000269721">
    <property type="component" value="Unassembled WGS sequence"/>
</dbReference>
<accession>A0A4P9W5I9</accession>
<keyword evidence="3" id="KW-1185">Reference proteome</keyword>